<feature type="region of interest" description="Disordered" evidence="1">
    <location>
        <begin position="1"/>
        <end position="29"/>
    </location>
</feature>
<dbReference type="Proteomes" id="UP001064489">
    <property type="component" value="Chromosome 4"/>
</dbReference>
<evidence type="ECO:0000313" key="3">
    <source>
        <dbReference type="Proteomes" id="UP001064489"/>
    </source>
</evidence>
<feature type="compositionally biased region" description="Basic and acidic residues" evidence="1">
    <location>
        <begin position="43"/>
        <end position="58"/>
    </location>
</feature>
<evidence type="ECO:0000313" key="2">
    <source>
        <dbReference type="EMBL" id="KAI9181403.1"/>
    </source>
</evidence>
<dbReference type="AlphaFoldDB" id="A0AAD5NUN0"/>
<keyword evidence="3" id="KW-1185">Reference proteome</keyword>
<gene>
    <name evidence="2" type="ORF">LWI28_014671</name>
</gene>
<proteinExistence type="predicted"/>
<protein>
    <submittedName>
        <fullName evidence="2">Uncharacterized protein</fullName>
    </submittedName>
</protein>
<reference evidence="2" key="2">
    <citation type="submission" date="2023-02" db="EMBL/GenBank/DDBJ databases">
        <authorList>
            <person name="Swenson N.G."/>
            <person name="Wegrzyn J.L."/>
            <person name="Mcevoy S.L."/>
        </authorList>
    </citation>
    <scope>NUCLEOTIDE SEQUENCE</scope>
    <source>
        <strain evidence="2">91603</strain>
        <tissue evidence="2">Leaf</tissue>
    </source>
</reference>
<comment type="caution">
    <text evidence="2">The sequence shown here is derived from an EMBL/GenBank/DDBJ whole genome shotgun (WGS) entry which is preliminary data.</text>
</comment>
<evidence type="ECO:0000256" key="1">
    <source>
        <dbReference type="SAM" id="MobiDB-lite"/>
    </source>
</evidence>
<reference evidence="2" key="1">
    <citation type="journal article" date="2022" name="Plant J.">
        <title>Strategies of tolerance reflected in two North American maple genomes.</title>
        <authorList>
            <person name="McEvoy S.L."/>
            <person name="Sezen U.U."/>
            <person name="Trouern-Trend A."/>
            <person name="McMahon S.M."/>
            <person name="Schaberg P.G."/>
            <person name="Yang J."/>
            <person name="Wegrzyn J.L."/>
            <person name="Swenson N.G."/>
        </authorList>
    </citation>
    <scope>NUCLEOTIDE SEQUENCE</scope>
    <source>
        <strain evidence="2">91603</strain>
    </source>
</reference>
<organism evidence="2 3">
    <name type="scientific">Acer negundo</name>
    <name type="common">Box elder</name>
    <dbReference type="NCBI Taxonomy" id="4023"/>
    <lineage>
        <taxon>Eukaryota</taxon>
        <taxon>Viridiplantae</taxon>
        <taxon>Streptophyta</taxon>
        <taxon>Embryophyta</taxon>
        <taxon>Tracheophyta</taxon>
        <taxon>Spermatophyta</taxon>
        <taxon>Magnoliopsida</taxon>
        <taxon>eudicotyledons</taxon>
        <taxon>Gunneridae</taxon>
        <taxon>Pentapetalae</taxon>
        <taxon>rosids</taxon>
        <taxon>malvids</taxon>
        <taxon>Sapindales</taxon>
        <taxon>Sapindaceae</taxon>
        <taxon>Hippocastanoideae</taxon>
        <taxon>Acereae</taxon>
        <taxon>Acer</taxon>
    </lineage>
</organism>
<feature type="compositionally biased region" description="Polar residues" evidence="1">
    <location>
        <begin position="66"/>
        <end position="75"/>
    </location>
</feature>
<sequence length="122" mass="13751">MGTSSDGHVQRWARPVMGTSSDGRRDGNDVRWLRASRCEEIVDETRSDRGKGLDKEIYSNEEDPSDGNSSTSSDVGSEDHPYFEISKDRSRLELIDFIKKNIRSLKIAAFTVAKLKEEISNL</sequence>
<feature type="region of interest" description="Disordered" evidence="1">
    <location>
        <begin position="43"/>
        <end position="82"/>
    </location>
</feature>
<name>A0AAD5NUN0_ACENE</name>
<accession>A0AAD5NUN0</accession>
<dbReference type="EMBL" id="JAJSOW010000101">
    <property type="protein sequence ID" value="KAI9181403.1"/>
    <property type="molecule type" value="Genomic_DNA"/>
</dbReference>